<proteinExistence type="predicted"/>
<keyword evidence="2" id="KW-1185">Reference proteome</keyword>
<sequence>MIMKLGNIPLIQLKSIQRGVYRVLTHVHQQPPETTTTNNDTEVLGGATEDLAGENDYQLVRDRERRSVKPPERYGYEDLAAYALLTSSGDPSTFREAMASQEKERWMGAMMEEMESLQKNQTWELVQLPKGKRAIGCKWVYKRKPAVTEKEGEKFKARLVAKGYSQQKGIDYDEIYSPVVRHTSIRAVLALVASRDMHLEQMDVKTAFLHGNLDERIYMEQPEGFSDTGKGRLVCKLKRSLYGLKQSPRQWYKRFDSYMLQIGYKRCEYDCCVYVRSLDDGSFIFLLLYVDDMLIAANHLHDVNELKILLGKEFDMKDLGAAKRILGMEIHRDKGARKLWLSQKSYVEKVLNRFDMSNSKAVSTPLANHFKLTLDQCPKSDSEIEYMSKVPYASAVGCLMYAMVCTRPDLAQAVSQVCKFMSKPGKHHWEAVKWIFRYLKGTTGHGIMFSSEKGNPSVVGYVDSDYAGDMDDRRSTTGYVFTLAGGPICWKSSVQSIVAMSTTEAEYMAVAEAAKEALWLTGLVKELGVEQGGVQLHCDSQSAIYLAKNQVYHARTKHIDVRFHKIRELLTTGQILLEKKRAVANSAAGDVPKGNSVIKLLVFLLFAISLLLPSVTICAQQLVSVMTLNPAKFEVARFDGTGNFELWQRRVKDLLAQQSLQKALRETKPADMDDTDWTEMKEKAAGLIRLCVSDEVMHHILDLTTPKEVWDKLESQYMEKSLMNKLYAKKRLYSLRMEEGSNLQQHVNVFQNILTDLTRLGVQMDDEDKAIILLCSLPESYDRLVTTLTYGKESITLASISSALLSHNQRRHNTEGGSQGDGLYVKGGSDRGRNKGNTGPAKKRNKSKNRKTAECYGCKQIGHWKRDCPNRKQGASTSANIVQTDDSGSEGDLLCVSSSKCTNAWILDSGCSYHMTPNREWFTTFRSGSFGFVYLGDDKACAITGIGQIKIAMDDGGVRTLTDVRYIPELRKNLISLGTLQAHGYSYRSDGDRDILKVSKGALTVMRAKRTAGNIYKLLGHTVVGDVASVESDNDATKLWHLRLGHLSERGMMELHKRSLLKGVRSCKMDLCKYCVLGKQCRVRFKPGKHKTEGILDYVHSDVWGPTREASMGGSRYFVTFTDDFSRKLWVYFMKHKSEVFSKFKLWKAERHFSVRKTPQQNGVAERMNRSLTERARCLRLNAGLSKGFWAEAINMACYLINRSPRASLEGKVAEEVWTGKPIDLNNLRIFGCPAFVHISSEDRSKLDPKSKKCVFVGYSKGVKGFKLWDPVSKKMVLSRDVVFDEQFMLKQPEVTESAGGSPNKEAIQVEIEPTPTNNISQVHQQPPETTTTNNDTEVLGGATEDLAGENDYQLVRDRERRSVKPPERYGYEDLAAYALLTSSGDPSTFREAMASQEKERWMGAMMEEMESLQKNQTWELVQLPKGKRAIGCKWVYKRKPAVTEKEGEKFKARLVAKGYSQQKGIDYDEIYSPVVRHTSIRAVLALVASRDMHLEQMDVKTAFLHGNLDEQIYMEQPEGFSDTGKGRLVCKLKRSLYGLKQSPRQWYKRFDSYMLQIGYKRCEYDCCVYVRSLDDGSFIFLLLYVDDMLIAANHLHDVNELKILLGKEFDMKDLGAAKRILGMEIHRDKGARKLWLSQKSYVEKVLNRFDMSNSKAVSTPLANHFKLTLDQCPKSDSEIEYMSKVPYASAVGCLMYAMVCTRPDLAQAVSQVCKFMSKPGKHHWEAVKWIFRYLKGTTGHGIMFSSEKGNPSVVGYVDSDYAGDMDDRRSTTGYVFTLAGGPICWKSSVQSIVAMSTTEAEYMAVAEAAKEALWLTGLVKELGVEQGGVQLHCDSQSAIYLAKNQVYHARTKHIDVRFHKIRELLTTGQILLEKKRAVANSAAGDVPKGNSVIKLLVFLLFAISLLLPSVTICAQQLVSVMTLNPAKFEVARFDGTGNFGLWQRRVKDLLAQQSLQKALRETKPADMDDTDWTEMKEKAAGLIRLCVSDEVMHHILDLTTPKEVWDKLESQYMEKSLMNKLYAKKRLYSLRMEEGSNLQQHVNVFQNILTDLTRLGVQMDDEDKAIILLCSLPESYDRLVTTLTYGDGLYVKGGSDRGRNKGNTGPAKKRNKSKNRKTTECYGCKQIGHWKRDCPNRKQGASTSANIVQTDDSGSEGDLLCVSSSKCTDAWILDSGCSYHMTPNREWFTTFRSGSFGFVYLGDDKACAITGIGQIKIAMDDGGVRTLTDVRYIPELRKNLISLGTLQAHGYSYRSDGDRDILKVSKGALTVMRAKRTAGNIYKLLGHTVVGDVASVESDNDATKLWHLRLGHLSERGMMELHKRSLLKGVRSCKMDLCKYCVLGKQCRVRFKPGKHKTEGILDYVHSDVWGPTREASMGGSRYFVTFTDDFSRKLWVYFMKHKSEVFSKFKLWKAERHFSVRKTPQQNGVAERMNRSLTERARCLRLNAGLSKGFWAEAINMACYLINRSPRASLEGKVAEEVWTGKPIDLNNLRIFGCPAFVHISSEDRSKLDPKSKKCVFVGYSKGVKGFKLWDPVSKKMVLSRDVVFDEQFMLKQPEVTESAGGSPNKEAIQVEIEPTPTNNISQVHQQPPETTTTNNDTEVLGGATEDLAGENDYQLVRDRERRSVKPPERYGYEDLAAYALLTSSGDPSTFREAMASQEKERWMGAMMEEMESLQKNQTWELVQLPKGKRAIGCKWVYKRKPAVTEKEGEKFKARLVAKGYSQQKGIDYDEIYSPVVRHTSIRAVLALVASRDMHLEQMDVKTAFLHGNLDEQIYMEQPEGFSDTGKGRLVCKLKRSLYGLKQSPRQWYKRFDSYMLQIGYKRCEYDCCVYVRSLDDGSFIFLLLYVDDMLIAANHLHDVNELKILLGKEFDMKDLGAAKRILGMEIHRDKGARKLWLSQKSYVEKVLNRFDMSNSKAVSTPLANHFKLTLDQCPKSDSEIEYMSKVPYASAVGCLMYAMVCTRPDLAQAVSQVCKFMSKPGKHHWEAVKWIFRYLKGTTGHGIMFSSEKGNPSVVGYVDSDYAGDMDDRRSTTGYVFTLAGGPICWKSSVQSIVAMSTTEAEYMAVAEAAKEALWLTGLVKELGVEQGGVQLHCDSQSAIYLAKNQVYHARTKHIDVRFHKIRELLTTGQILLEKVHTSENAADMLTKPVTSDKFKHCLDLLHVSQC</sequence>
<accession>A0ACB0KNV2</accession>
<reference evidence="1" key="1">
    <citation type="submission" date="2023-10" db="EMBL/GenBank/DDBJ databases">
        <authorList>
            <person name="Rodriguez Cubillos JULIANA M."/>
            <person name="De Vega J."/>
        </authorList>
    </citation>
    <scope>NUCLEOTIDE SEQUENCE</scope>
</reference>
<comment type="caution">
    <text evidence="1">The sequence shown here is derived from an EMBL/GenBank/DDBJ whole genome shotgun (WGS) entry which is preliminary data.</text>
</comment>
<protein>
    <submittedName>
        <fullName evidence="1">Uncharacterized protein</fullName>
    </submittedName>
</protein>
<name>A0ACB0KNV2_TRIPR</name>
<organism evidence="1 2">
    <name type="scientific">Trifolium pratense</name>
    <name type="common">Red clover</name>
    <dbReference type="NCBI Taxonomy" id="57577"/>
    <lineage>
        <taxon>Eukaryota</taxon>
        <taxon>Viridiplantae</taxon>
        <taxon>Streptophyta</taxon>
        <taxon>Embryophyta</taxon>
        <taxon>Tracheophyta</taxon>
        <taxon>Spermatophyta</taxon>
        <taxon>Magnoliopsida</taxon>
        <taxon>eudicotyledons</taxon>
        <taxon>Gunneridae</taxon>
        <taxon>Pentapetalae</taxon>
        <taxon>rosids</taxon>
        <taxon>fabids</taxon>
        <taxon>Fabales</taxon>
        <taxon>Fabaceae</taxon>
        <taxon>Papilionoideae</taxon>
        <taxon>50 kb inversion clade</taxon>
        <taxon>NPAAA clade</taxon>
        <taxon>Hologalegina</taxon>
        <taxon>IRL clade</taxon>
        <taxon>Trifolieae</taxon>
        <taxon>Trifolium</taxon>
    </lineage>
</organism>
<evidence type="ECO:0000313" key="1">
    <source>
        <dbReference type="EMBL" id="CAJ2658014.1"/>
    </source>
</evidence>
<gene>
    <name evidence="1" type="ORF">MILVUS5_LOCUS24469</name>
</gene>
<evidence type="ECO:0000313" key="2">
    <source>
        <dbReference type="Proteomes" id="UP001177021"/>
    </source>
</evidence>
<dbReference type="EMBL" id="CASHSV030000311">
    <property type="protein sequence ID" value="CAJ2658014.1"/>
    <property type="molecule type" value="Genomic_DNA"/>
</dbReference>
<dbReference type="Proteomes" id="UP001177021">
    <property type="component" value="Unassembled WGS sequence"/>
</dbReference>